<dbReference type="GO" id="GO:0005085">
    <property type="term" value="F:guanyl-nucleotide exchange factor activity"/>
    <property type="evidence" value="ECO:0007669"/>
    <property type="project" value="UniProtKB-KW"/>
</dbReference>
<evidence type="ECO:0000313" key="3">
    <source>
        <dbReference type="Proteomes" id="UP000808372"/>
    </source>
</evidence>
<evidence type="ECO:0000259" key="2">
    <source>
        <dbReference type="PROSITE" id="PS50010"/>
    </source>
</evidence>
<evidence type="ECO:0000256" key="1">
    <source>
        <dbReference type="ARBA" id="ARBA00022658"/>
    </source>
</evidence>
<dbReference type="AlphaFoldDB" id="A0A8U0PJ92"/>
<evidence type="ECO:0000313" key="4">
    <source>
        <dbReference type="RefSeq" id="XP_038826035.1"/>
    </source>
</evidence>
<dbReference type="FunFam" id="1.20.900.10:FF:000009">
    <property type="entry name" value="Vav guanine nucleotide exchange factor 1"/>
    <property type="match status" value="1"/>
</dbReference>
<dbReference type="Pfam" id="PF22697">
    <property type="entry name" value="SOS1_NGEF_PH"/>
    <property type="match status" value="1"/>
</dbReference>
<protein>
    <submittedName>
        <fullName evidence="4">Guanine nucleotide exchange factor VAV2-like</fullName>
    </submittedName>
</protein>
<dbReference type="GO" id="GO:0005737">
    <property type="term" value="C:cytoplasm"/>
    <property type="evidence" value="ECO:0007669"/>
    <property type="project" value="TreeGrafter"/>
</dbReference>
<dbReference type="InterPro" id="IPR000219">
    <property type="entry name" value="DH_dom"/>
</dbReference>
<name>A0A8U0PJ92_SALNM</name>
<feature type="domain" description="DH" evidence="2">
    <location>
        <begin position="76"/>
        <end position="254"/>
    </location>
</feature>
<dbReference type="GeneID" id="120025546"/>
<dbReference type="KEGG" id="snh:120025546"/>
<sequence>MCDPEEDGWVWADGCCCGCQWALLMTANGNLHEHDVGEDDIYDCVPCEDDGDDIYEDIIKVEVRQPMKMGMTEDDKRNCCLVEIQETEAKYYKTLEDIEKNYMIPLKQVLSPPDMESIFVNLEDVIKVHFALLRAIDLNMVSGGNGLGKIFVDFKERLLIYGQYCSHMENAQKILDELIATREDVKMKVEECTMKVQEGKFKLQDLLVVPMQRVLKYHLLLKELVSHSTDQPERQQLKEALEAMQDLAMYINEVKRDNETLKKISEFQNSIENLQVKLEEYGRPKIDGELKVSSIVNRTKQDRYIFLFDKVVIVCKRKGYCYELKEIIELQSYKMSDDPMNNRDMKKVGSSVEHFKTRDAQFPSTAC</sequence>
<dbReference type="GO" id="GO:0035556">
    <property type="term" value="P:intracellular signal transduction"/>
    <property type="evidence" value="ECO:0007669"/>
    <property type="project" value="InterPro"/>
</dbReference>
<dbReference type="Gene3D" id="2.30.29.30">
    <property type="entry name" value="Pleckstrin-homology domain (PH domain)/Phosphotyrosine-binding domain (PTB)"/>
    <property type="match status" value="1"/>
</dbReference>
<dbReference type="Proteomes" id="UP000808372">
    <property type="component" value="Chromosome 31"/>
</dbReference>
<dbReference type="PROSITE" id="PS50010">
    <property type="entry name" value="DH_2"/>
    <property type="match status" value="1"/>
</dbReference>
<organism evidence="3 4">
    <name type="scientific">Salvelinus namaycush</name>
    <name type="common">Lake trout</name>
    <name type="synonym">Salmo namaycush</name>
    <dbReference type="NCBI Taxonomy" id="8040"/>
    <lineage>
        <taxon>Eukaryota</taxon>
        <taxon>Metazoa</taxon>
        <taxon>Chordata</taxon>
        <taxon>Craniata</taxon>
        <taxon>Vertebrata</taxon>
        <taxon>Euteleostomi</taxon>
        <taxon>Actinopterygii</taxon>
        <taxon>Neopterygii</taxon>
        <taxon>Teleostei</taxon>
        <taxon>Protacanthopterygii</taxon>
        <taxon>Salmoniformes</taxon>
        <taxon>Salmonidae</taxon>
        <taxon>Salmoninae</taxon>
        <taxon>Salvelinus</taxon>
    </lineage>
</organism>
<dbReference type="InterPro" id="IPR055251">
    <property type="entry name" value="SOS1_NGEF_PH"/>
</dbReference>
<reference evidence="4" key="1">
    <citation type="submission" date="2025-08" db="UniProtKB">
        <authorList>
            <consortium name="RefSeq"/>
        </authorList>
    </citation>
    <scope>IDENTIFICATION</scope>
    <source>
        <tissue evidence="4">White muscle</tissue>
    </source>
</reference>
<dbReference type="InterPro" id="IPR001331">
    <property type="entry name" value="GDS_CDC24_CS"/>
</dbReference>
<dbReference type="GO" id="GO:0016477">
    <property type="term" value="P:cell migration"/>
    <property type="evidence" value="ECO:0007669"/>
    <property type="project" value="TreeGrafter"/>
</dbReference>
<dbReference type="InterPro" id="IPR011993">
    <property type="entry name" value="PH-like_dom_sf"/>
</dbReference>
<proteinExistence type="predicted"/>
<dbReference type="RefSeq" id="XP_038826035.1">
    <property type="nucleotide sequence ID" value="XM_038970107.1"/>
</dbReference>
<dbReference type="SUPFAM" id="SSF48065">
    <property type="entry name" value="DBL homology domain (DH-domain)"/>
    <property type="match status" value="1"/>
</dbReference>
<gene>
    <name evidence="4" type="primary">LOC120025546</name>
</gene>
<dbReference type="InterPro" id="IPR035899">
    <property type="entry name" value="DBL_dom_sf"/>
</dbReference>
<dbReference type="Gene3D" id="1.20.900.10">
    <property type="entry name" value="Dbl homology (DH) domain"/>
    <property type="match status" value="1"/>
</dbReference>
<dbReference type="Pfam" id="PF00621">
    <property type="entry name" value="RhoGEF"/>
    <property type="match status" value="1"/>
</dbReference>
<dbReference type="PANTHER" id="PTHR45818">
    <property type="entry name" value="PROTEIN VAV"/>
    <property type="match status" value="1"/>
</dbReference>
<dbReference type="PANTHER" id="PTHR45818:SF4">
    <property type="entry name" value="GUANINE NUCLEOTIDE EXCHANGE FACTOR VAV2"/>
    <property type="match status" value="1"/>
</dbReference>
<dbReference type="PROSITE" id="PS00741">
    <property type="entry name" value="DH_1"/>
    <property type="match status" value="1"/>
</dbReference>
<keyword evidence="1" id="KW-0344">Guanine-nucleotide releasing factor</keyword>
<dbReference type="SMART" id="SM00325">
    <property type="entry name" value="RhoGEF"/>
    <property type="match status" value="1"/>
</dbReference>
<dbReference type="CDD" id="cd00160">
    <property type="entry name" value="RhoGEF"/>
    <property type="match status" value="1"/>
</dbReference>
<keyword evidence="3" id="KW-1185">Reference proteome</keyword>
<accession>A0A8U0PJ92</accession>
<dbReference type="SUPFAM" id="SSF50729">
    <property type="entry name" value="PH domain-like"/>
    <property type="match status" value="1"/>
</dbReference>